<dbReference type="RefSeq" id="WP_194453119.1">
    <property type="nucleotide sequence ID" value="NZ_CP063849.1"/>
</dbReference>
<reference evidence="1 2" key="1">
    <citation type="submission" date="2020-10" db="EMBL/GenBank/DDBJ databases">
        <title>Complete genome sequence of Paludibaculum fermentans P105T, a facultatively anaerobic acidobacterium capable of dissimilatory Fe(III) reduction.</title>
        <authorList>
            <person name="Dedysh S.N."/>
            <person name="Beletsky A.V."/>
            <person name="Kulichevskaya I.S."/>
            <person name="Mardanov A.V."/>
            <person name="Ravin N.V."/>
        </authorList>
    </citation>
    <scope>NUCLEOTIDE SEQUENCE [LARGE SCALE GENOMIC DNA]</scope>
    <source>
        <strain evidence="1 2">P105</strain>
    </source>
</reference>
<dbReference type="Proteomes" id="UP000593892">
    <property type="component" value="Chromosome"/>
</dbReference>
<organism evidence="1 2">
    <name type="scientific">Paludibaculum fermentans</name>
    <dbReference type="NCBI Taxonomy" id="1473598"/>
    <lineage>
        <taxon>Bacteria</taxon>
        <taxon>Pseudomonadati</taxon>
        <taxon>Acidobacteriota</taxon>
        <taxon>Terriglobia</taxon>
        <taxon>Bryobacterales</taxon>
        <taxon>Bryobacteraceae</taxon>
        <taxon>Paludibaculum</taxon>
    </lineage>
</organism>
<dbReference type="AlphaFoldDB" id="A0A7S7SPS5"/>
<dbReference type="KEGG" id="pfer:IRI77_16400"/>
<dbReference type="EMBL" id="CP063849">
    <property type="protein sequence ID" value="QOY91465.1"/>
    <property type="molecule type" value="Genomic_DNA"/>
</dbReference>
<protein>
    <submittedName>
        <fullName evidence="1">Uncharacterized protein</fullName>
    </submittedName>
</protein>
<keyword evidence="2" id="KW-1185">Reference proteome</keyword>
<proteinExistence type="predicted"/>
<gene>
    <name evidence="1" type="ORF">IRI77_16400</name>
</gene>
<dbReference type="Gene3D" id="2.180.10.10">
    <property type="entry name" value="RHS repeat-associated core"/>
    <property type="match status" value="1"/>
</dbReference>
<name>A0A7S7SPS5_PALFE</name>
<evidence type="ECO:0000313" key="2">
    <source>
        <dbReference type="Proteomes" id="UP000593892"/>
    </source>
</evidence>
<sequence>MRNIWGRLAAVAVPGAVTEHYSYTSAGLLTSKISDFGSTSFMTPEVNYSYDNEGKVTQMVYPVYGRLNTPHHL</sequence>
<evidence type="ECO:0000313" key="1">
    <source>
        <dbReference type="EMBL" id="QOY91465.1"/>
    </source>
</evidence>
<accession>A0A7S7SPS5</accession>